<dbReference type="SUPFAM" id="SSF159774">
    <property type="entry name" value="YerB-like"/>
    <property type="match status" value="1"/>
</dbReference>
<evidence type="ECO:0000313" key="2">
    <source>
        <dbReference type="EMBL" id="CAB4578221.1"/>
    </source>
</evidence>
<dbReference type="EMBL" id="CAEZTO010000039">
    <property type="protein sequence ID" value="CAB4578221.1"/>
    <property type="molecule type" value="Genomic_DNA"/>
</dbReference>
<dbReference type="Pfam" id="PF17479">
    <property type="entry name" value="DUF3048_C"/>
    <property type="match status" value="1"/>
</dbReference>
<dbReference type="InterPro" id="IPR023158">
    <property type="entry name" value="YerB-like_sf"/>
</dbReference>
<accession>A0A6J6ENQ0</accession>
<organism evidence="2">
    <name type="scientific">freshwater metagenome</name>
    <dbReference type="NCBI Taxonomy" id="449393"/>
    <lineage>
        <taxon>unclassified sequences</taxon>
        <taxon>metagenomes</taxon>
        <taxon>ecological metagenomes</taxon>
    </lineage>
</organism>
<gene>
    <name evidence="2" type="ORF">UFOPK1693_01146</name>
</gene>
<dbReference type="InterPro" id="IPR035328">
    <property type="entry name" value="DUF3048_C"/>
</dbReference>
<proteinExistence type="predicted"/>
<reference evidence="2" key="1">
    <citation type="submission" date="2020-05" db="EMBL/GenBank/DDBJ databases">
        <authorList>
            <person name="Chiriac C."/>
            <person name="Salcher M."/>
            <person name="Ghai R."/>
            <person name="Kavagutti S V."/>
        </authorList>
    </citation>
    <scope>NUCLEOTIDE SEQUENCE</scope>
</reference>
<sequence>MQEFYSAQQPAPTAQFTYGDSPSAVAQGVPVLSLSVKYPETLSAWEPGTAVFAWSASSEPVWLRSQNGRIHNQQNDEQIYTKNVVVLEVTHDLSFRDPRYGPIPKAELIDNTGVAHIFTNGYYLKAVWTKAGIKSPIRLTTEAGSPVLLAAGNTWVELLDLPRSSLKVVEPEPEPTPTESTDE</sequence>
<dbReference type="Gene3D" id="3.50.90.10">
    <property type="entry name" value="YerB-like"/>
    <property type="match status" value="1"/>
</dbReference>
<protein>
    <submittedName>
        <fullName evidence="2">Unannotated protein</fullName>
    </submittedName>
</protein>
<dbReference type="AlphaFoldDB" id="A0A6J6ENQ0"/>
<name>A0A6J6ENQ0_9ZZZZ</name>
<feature type="domain" description="DUF3048" evidence="1">
    <location>
        <begin position="51"/>
        <end position="156"/>
    </location>
</feature>
<evidence type="ECO:0000259" key="1">
    <source>
        <dbReference type="Pfam" id="PF17479"/>
    </source>
</evidence>